<reference evidence="3" key="1">
    <citation type="submission" date="2020-12" db="EMBL/GenBank/DDBJ databases">
        <title>Metabolic potential, ecology and presence of endohyphal bacteria is reflected in genomic diversity of Mucoromycotina.</title>
        <authorList>
            <person name="Muszewska A."/>
            <person name="Okrasinska A."/>
            <person name="Steczkiewicz K."/>
            <person name="Drgas O."/>
            <person name="Orlowska M."/>
            <person name="Perlinska-Lenart U."/>
            <person name="Aleksandrzak-Piekarczyk T."/>
            <person name="Szatraj K."/>
            <person name="Zielenkiewicz U."/>
            <person name="Pilsyk S."/>
            <person name="Malc E."/>
            <person name="Mieczkowski P."/>
            <person name="Kruszewska J.S."/>
            <person name="Biernat P."/>
            <person name="Pawlowska J."/>
        </authorList>
    </citation>
    <scope>NUCLEOTIDE SEQUENCE</scope>
    <source>
        <strain evidence="3">WA0000051536</strain>
    </source>
</reference>
<dbReference type="OrthoDB" id="5599269at2759"/>
<feature type="compositionally biased region" description="Basic and acidic residues" evidence="2">
    <location>
        <begin position="259"/>
        <end position="268"/>
    </location>
</feature>
<dbReference type="GO" id="GO:0036286">
    <property type="term" value="C:eisosome filament"/>
    <property type="evidence" value="ECO:0007669"/>
    <property type="project" value="TreeGrafter"/>
</dbReference>
<feature type="region of interest" description="Disordered" evidence="2">
    <location>
        <begin position="403"/>
        <end position="513"/>
    </location>
</feature>
<dbReference type="EMBL" id="JAEPRA010000002">
    <property type="protein sequence ID" value="KAG2188131.1"/>
    <property type="molecule type" value="Genomic_DNA"/>
</dbReference>
<feature type="compositionally biased region" description="Polar residues" evidence="2">
    <location>
        <begin position="431"/>
        <end position="445"/>
    </location>
</feature>
<keyword evidence="4" id="KW-1185">Reference proteome</keyword>
<feature type="compositionally biased region" description="Basic and acidic residues" evidence="2">
    <location>
        <begin position="329"/>
        <end position="338"/>
    </location>
</feature>
<proteinExistence type="predicted"/>
<dbReference type="InterPro" id="IPR028245">
    <property type="entry name" value="PIL1/LSP1"/>
</dbReference>
<dbReference type="GO" id="GO:0070941">
    <property type="term" value="P:eisosome assembly"/>
    <property type="evidence" value="ECO:0007669"/>
    <property type="project" value="TreeGrafter"/>
</dbReference>
<dbReference type="GO" id="GO:0006897">
    <property type="term" value="P:endocytosis"/>
    <property type="evidence" value="ECO:0007669"/>
    <property type="project" value="TreeGrafter"/>
</dbReference>
<evidence type="ECO:0000256" key="1">
    <source>
        <dbReference type="SAM" id="Coils"/>
    </source>
</evidence>
<feature type="non-terminal residue" evidence="3">
    <location>
        <position position="1"/>
    </location>
</feature>
<dbReference type="GO" id="GO:0008289">
    <property type="term" value="F:lipid binding"/>
    <property type="evidence" value="ECO:0007669"/>
    <property type="project" value="TreeGrafter"/>
</dbReference>
<evidence type="ECO:0000256" key="2">
    <source>
        <dbReference type="SAM" id="MobiDB-lite"/>
    </source>
</evidence>
<feature type="region of interest" description="Disordered" evidence="2">
    <location>
        <begin position="228"/>
        <end position="365"/>
    </location>
</feature>
<dbReference type="GO" id="GO:0005886">
    <property type="term" value="C:plasma membrane"/>
    <property type="evidence" value="ECO:0007669"/>
    <property type="project" value="TreeGrafter"/>
</dbReference>
<keyword evidence="1" id="KW-0175">Coiled coil</keyword>
<feature type="compositionally biased region" description="Basic and acidic residues" evidence="2">
    <location>
        <begin position="446"/>
        <end position="457"/>
    </location>
</feature>
<feature type="compositionally biased region" description="Basic and acidic residues" evidence="2">
    <location>
        <begin position="477"/>
        <end position="499"/>
    </location>
</feature>
<evidence type="ECO:0000313" key="3">
    <source>
        <dbReference type="EMBL" id="KAG2188131.1"/>
    </source>
</evidence>
<name>A0A8H7QB45_9FUNG</name>
<evidence type="ECO:0000313" key="4">
    <source>
        <dbReference type="Proteomes" id="UP000612746"/>
    </source>
</evidence>
<comment type="caution">
    <text evidence="3">The sequence shown here is derived from an EMBL/GenBank/DDBJ whole genome shotgun (WGS) entry which is preliminary data.</text>
</comment>
<feature type="compositionally biased region" description="Pro residues" evidence="2">
    <location>
        <begin position="348"/>
        <end position="360"/>
    </location>
</feature>
<dbReference type="InterPro" id="IPR027267">
    <property type="entry name" value="AH/BAR_dom_sf"/>
</dbReference>
<dbReference type="Gene3D" id="1.20.1270.60">
    <property type="entry name" value="Arfaptin homology (AH) domain/BAR domain"/>
    <property type="match status" value="1"/>
</dbReference>
<dbReference type="Pfam" id="PF13805">
    <property type="entry name" value="Pil1"/>
    <property type="match status" value="1"/>
</dbReference>
<organism evidence="3 4">
    <name type="scientific">Umbelopsis vinacea</name>
    <dbReference type="NCBI Taxonomy" id="44442"/>
    <lineage>
        <taxon>Eukaryota</taxon>
        <taxon>Fungi</taxon>
        <taxon>Fungi incertae sedis</taxon>
        <taxon>Mucoromycota</taxon>
        <taxon>Mucoromycotina</taxon>
        <taxon>Umbelopsidomycetes</taxon>
        <taxon>Umbelopsidales</taxon>
        <taxon>Umbelopsidaceae</taxon>
        <taxon>Umbelopsis</taxon>
    </lineage>
</organism>
<gene>
    <name evidence="3" type="ORF">INT44_000882</name>
</gene>
<dbReference type="PANTHER" id="PTHR31962:SF1">
    <property type="entry name" value="SPHINGOLIPID LONG CHAIN BASE-RESPONSIVE PROTEIN PIL1"/>
    <property type="match status" value="1"/>
</dbReference>
<evidence type="ECO:0008006" key="5">
    <source>
        <dbReference type="Google" id="ProtNLM"/>
    </source>
</evidence>
<sequence>MSSINPFHQIRTHLAKSAGNIYQDDKHFYVFLQEEKNGLELFKQLAGQRRQAGHAMVTYGRPLGDDLTDVTEKVGQLMNCWSDVLQEFANNFEQYRNTLKTIVEKEKVLMSDREKKRSLEDRIHSTQRNQPEAVHRINEFKTQLADLEQKMLPVETEIGNYKRMATKEALYLLFNGMHELANKTDIIATTAKYCADQVNVHPIQPGEQREPYRGTTQTSNMVKDAKRALENWTPDQNKVRRTLTSANRGRNPLVGRNRRPSDVDKELPEIPGPSQDRLDAPNPIASLSTPTSHRDRVRHRTTSITAANDDEYDTRSSYRHSTPIAAGEYDARKPDEIRPPSPWDHQSPSPPSRGPSPTYPPGSYYLTPPEYQQYYQFYEHYTPPQPWEEAAGQLIRSPAVFHPTGHATESRRDAGGFVLPGSVPSEPEIPTPTSNPSEFNTAPKQDQQENKAKEEAKQNTGHMPGNFPSDGAAKPEATTDTKPADKLGKPEPSKTKPDTTKPSTANTAGGGQKVSALLAKFQNIG</sequence>
<dbReference type="AlphaFoldDB" id="A0A8H7QB45"/>
<accession>A0A8H7QB45</accession>
<dbReference type="PANTHER" id="PTHR31962">
    <property type="entry name" value="SPHINGOLIPID LONG CHAIN BASE-RESPONSIVE PROTEIN PIL1"/>
    <property type="match status" value="1"/>
</dbReference>
<feature type="coiled-coil region" evidence="1">
    <location>
        <begin position="85"/>
        <end position="129"/>
    </location>
</feature>
<protein>
    <recommendedName>
        <fullName evidence="5">Eisosome component PIL1-domain-containing protein</fullName>
    </recommendedName>
</protein>
<dbReference type="Proteomes" id="UP000612746">
    <property type="component" value="Unassembled WGS sequence"/>
</dbReference>